<gene>
    <name evidence="3" type="ORF">FTUN_2348</name>
</gene>
<keyword evidence="2" id="KW-0472">Membrane</keyword>
<keyword evidence="2" id="KW-0812">Transmembrane</keyword>
<evidence type="ECO:0000256" key="2">
    <source>
        <dbReference type="SAM" id="Phobius"/>
    </source>
</evidence>
<dbReference type="AlphaFoldDB" id="A0A6M5YPC4"/>
<name>A0A6M5YPC4_9BACT</name>
<dbReference type="KEGG" id="ftj:FTUN_2348"/>
<proteinExistence type="predicted"/>
<dbReference type="EMBL" id="CP053452">
    <property type="protein sequence ID" value="QJW94822.1"/>
    <property type="molecule type" value="Genomic_DNA"/>
</dbReference>
<reference evidence="4" key="1">
    <citation type="submission" date="2020-05" db="EMBL/GenBank/DDBJ databases">
        <title>Frigoriglobus tundricola gen. nov., sp. nov., a psychrotolerant cellulolytic planctomycete of the family Gemmataceae with two divergent copies of 16S rRNA gene.</title>
        <authorList>
            <person name="Kulichevskaya I.S."/>
            <person name="Ivanova A.A."/>
            <person name="Naumoff D.G."/>
            <person name="Beletsky A.V."/>
            <person name="Rijpstra W.I.C."/>
            <person name="Sinninghe Damste J.S."/>
            <person name="Mardanov A.V."/>
            <person name="Ravin N.V."/>
            <person name="Dedysh S.N."/>
        </authorList>
    </citation>
    <scope>NUCLEOTIDE SEQUENCE [LARGE SCALE GENOMIC DNA]</scope>
    <source>
        <strain evidence="4">PL17</strain>
    </source>
</reference>
<evidence type="ECO:0000256" key="1">
    <source>
        <dbReference type="SAM" id="MobiDB-lite"/>
    </source>
</evidence>
<protein>
    <submittedName>
        <fullName evidence="3">Uncharacterized protein</fullName>
    </submittedName>
</protein>
<feature type="region of interest" description="Disordered" evidence="1">
    <location>
        <begin position="1"/>
        <end position="31"/>
    </location>
</feature>
<keyword evidence="4" id="KW-1185">Reference proteome</keyword>
<organism evidence="3 4">
    <name type="scientific">Frigoriglobus tundricola</name>
    <dbReference type="NCBI Taxonomy" id="2774151"/>
    <lineage>
        <taxon>Bacteria</taxon>
        <taxon>Pseudomonadati</taxon>
        <taxon>Planctomycetota</taxon>
        <taxon>Planctomycetia</taxon>
        <taxon>Gemmatales</taxon>
        <taxon>Gemmataceae</taxon>
        <taxon>Frigoriglobus</taxon>
    </lineage>
</organism>
<dbReference type="Proteomes" id="UP000503447">
    <property type="component" value="Chromosome"/>
</dbReference>
<evidence type="ECO:0000313" key="3">
    <source>
        <dbReference type="EMBL" id="QJW94822.1"/>
    </source>
</evidence>
<feature type="transmembrane region" description="Helical" evidence="2">
    <location>
        <begin position="42"/>
        <end position="61"/>
    </location>
</feature>
<sequence>MSDQHEQHHKEEHEAKRREKRHEEHERERKAEQVVGSIYPKWVLILGLVAILGVILIWTFAL</sequence>
<evidence type="ECO:0000313" key="4">
    <source>
        <dbReference type="Proteomes" id="UP000503447"/>
    </source>
</evidence>
<dbReference type="RefSeq" id="WP_171470738.1">
    <property type="nucleotide sequence ID" value="NZ_CP053452.2"/>
</dbReference>
<accession>A0A6M5YPC4</accession>
<keyword evidence="2" id="KW-1133">Transmembrane helix</keyword>